<feature type="transmembrane region" description="Helical" evidence="1">
    <location>
        <begin position="52"/>
        <end position="71"/>
    </location>
</feature>
<evidence type="ECO:0000313" key="2">
    <source>
        <dbReference type="EMBL" id="QLL67492.1"/>
    </source>
</evidence>
<accession>A0A9X7TV27</accession>
<feature type="transmembrane region" description="Helical" evidence="1">
    <location>
        <begin position="426"/>
        <end position="444"/>
    </location>
</feature>
<feature type="transmembrane region" description="Helical" evidence="1">
    <location>
        <begin position="250"/>
        <end position="270"/>
    </location>
</feature>
<feature type="transmembrane region" description="Helical" evidence="1">
    <location>
        <begin position="333"/>
        <end position="353"/>
    </location>
</feature>
<proteinExistence type="predicted"/>
<gene>
    <name evidence="2" type="ORF">GTO82_00770</name>
</gene>
<reference evidence="2 3" key="1">
    <citation type="submission" date="2020-01" db="EMBL/GenBank/DDBJ databases">
        <title>Complete and circular genome sequences of six lactobacillus isolates from horses.</title>
        <authorList>
            <person name="Hassan H.M."/>
        </authorList>
    </citation>
    <scope>NUCLEOTIDE SEQUENCE [LARGE SCALE GENOMIC DNA]</scope>
    <source>
        <strain evidence="2 3">3DG</strain>
    </source>
</reference>
<sequence length="475" mass="54986">MEQQKKLWRKSRRKEIYIQNYKKWKNIFDLFKFFLNDSLHGILNRPFLKKKINLIVFAVCLTGIYYFYFLINMYQLSSISNMAALIDNKNYVIAAKMTVSSLCNMCIIFGVLICVLVNSTLNLTTTSLFIAKVLPYSDDEIRIANKILKLFLALIIFELILIIVMPTVRLIRVNFIGWIVLLLEFHLIYVDTFLVIDFIYEIISSFSYENNLKFLIRFTDIFLVLMDSIYFFVIRFKIDYQIGHAKSSMLLLMLIILICAITILGIMIFITDKLKFQSMIFKNNKYINIYLPNLLSEFKLVFAAILRTPNYIYTSLVIVTVFLYSLLYNSLTITFSNMLFIFPLIGVVGINYANSSLKVRSYFDFFRVKIIFELLAIILTGGIILFPTLILSFYQLKNGEAFVFGLTIYLSSIILGFLLPKSYGNLNETLSSILIIIVIILISLSLAVSQLLYGICILLIGCVYITIKNGRKKDL</sequence>
<feature type="transmembrane region" description="Helical" evidence="1">
    <location>
        <begin position="310"/>
        <end position="327"/>
    </location>
</feature>
<dbReference type="Proteomes" id="UP000510788">
    <property type="component" value="Chromosome"/>
</dbReference>
<evidence type="ECO:0000256" key="1">
    <source>
        <dbReference type="SAM" id="Phobius"/>
    </source>
</evidence>
<feature type="transmembrane region" description="Helical" evidence="1">
    <location>
        <begin position="401"/>
        <end position="419"/>
    </location>
</feature>
<dbReference type="AlphaFoldDB" id="A0A9X7TV27"/>
<name>A0A9X7TV27_LACJH</name>
<feature type="transmembrane region" description="Helical" evidence="1">
    <location>
        <begin position="374"/>
        <end position="395"/>
    </location>
</feature>
<evidence type="ECO:0000313" key="3">
    <source>
        <dbReference type="Proteomes" id="UP000510788"/>
    </source>
</evidence>
<organism evidence="2 3">
    <name type="scientific">Lactobacillus johnsonii</name>
    <dbReference type="NCBI Taxonomy" id="33959"/>
    <lineage>
        <taxon>Bacteria</taxon>
        <taxon>Bacillati</taxon>
        <taxon>Bacillota</taxon>
        <taxon>Bacilli</taxon>
        <taxon>Lactobacillales</taxon>
        <taxon>Lactobacillaceae</taxon>
        <taxon>Lactobacillus</taxon>
    </lineage>
</organism>
<feature type="transmembrane region" description="Helical" evidence="1">
    <location>
        <begin position="221"/>
        <end position="238"/>
    </location>
</feature>
<feature type="transmembrane region" description="Helical" evidence="1">
    <location>
        <begin position="175"/>
        <end position="200"/>
    </location>
</feature>
<protein>
    <submittedName>
        <fullName evidence="2">Uncharacterized protein</fullName>
    </submittedName>
</protein>
<feature type="transmembrane region" description="Helical" evidence="1">
    <location>
        <begin position="91"/>
        <end position="117"/>
    </location>
</feature>
<dbReference type="RefSeq" id="WP_180873427.1">
    <property type="nucleotide sequence ID" value="NZ_CP047409.1"/>
</dbReference>
<keyword evidence="1" id="KW-0812">Transmembrane</keyword>
<feature type="transmembrane region" description="Helical" evidence="1">
    <location>
        <begin position="150"/>
        <end position="169"/>
    </location>
</feature>
<keyword evidence="1" id="KW-1133">Transmembrane helix</keyword>
<dbReference type="EMBL" id="CP047409">
    <property type="protein sequence ID" value="QLL67492.1"/>
    <property type="molecule type" value="Genomic_DNA"/>
</dbReference>
<keyword evidence="1" id="KW-0472">Membrane</keyword>